<evidence type="ECO:0000259" key="3">
    <source>
        <dbReference type="Pfam" id="PF26237"/>
    </source>
</evidence>
<dbReference type="InterPro" id="IPR058674">
    <property type="entry name" value="DUF8054_N"/>
</dbReference>
<dbReference type="OrthoDB" id="292134at2157"/>
<keyword evidence="1" id="KW-0472">Membrane</keyword>
<dbReference type="Pfam" id="PF26237">
    <property type="entry name" value="DUF8054_C"/>
    <property type="match status" value="1"/>
</dbReference>
<dbReference type="Proteomes" id="UP000185936">
    <property type="component" value="Unassembled WGS sequence"/>
</dbReference>
<evidence type="ECO:0000313" key="5">
    <source>
        <dbReference type="EMBL" id="SIR72487.1"/>
    </source>
</evidence>
<keyword evidence="1" id="KW-1133">Transmembrane helix</keyword>
<dbReference type="RefSeq" id="WP_076607799.1">
    <property type="nucleotide sequence ID" value="NZ_FTNR01000002.1"/>
</dbReference>
<dbReference type="AlphaFoldDB" id="A0A1N7D9S0"/>
<evidence type="ECO:0000256" key="1">
    <source>
        <dbReference type="SAM" id="Phobius"/>
    </source>
</evidence>
<reference evidence="6" key="1">
    <citation type="submission" date="2017-01" db="EMBL/GenBank/DDBJ databases">
        <authorList>
            <person name="Varghese N."/>
            <person name="Submissions S."/>
        </authorList>
    </citation>
    <scope>NUCLEOTIDE SEQUENCE [LARGE SCALE GENOMIC DNA]</scope>
    <source>
        <strain evidence="6">type strain: HArc-</strain>
    </source>
</reference>
<name>A0A1N7D9S0_9EURY</name>
<protein>
    <submittedName>
        <fullName evidence="5">Uncharacterized protein</fullName>
    </submittedName>
</protein>
<dbReference type="InterPro" id="IPR058775">
    <property type="entry name" value="DUF8054_M"/>
</dbReference>
<dbReference type="EMBL" id="FTNR01000002">
    <property type="protein sequence ID" value="SIR72487.1"/>
    <property type="molecule type" value="Genomic_DNA"/>
</dbReference>
<keyword evidence="1" id="KW-0812">Transmembrane</keyword>
<gene>
    <name evidence="5" type="ORF">SAMN05421752_10288</name>
</gene>
<proteinExistence type="predicted"/>
<feature type="domain" description="DUF8054" evidence="2">
    <location>
        <begin position="8"/>
        <end position="87"/>
    </location>
</feature>
<keyword evidence="6" id="KW-1185">Reference proteome</keyword>
<sequence length="283" mass="31065">MTVSDVIARLEQPEYTGENRCLPCTVVNVVIAVVLATGIGIAISVPVGTLAFGAFLAIIRLRGYLLPRTPTITRRYLPARVLKRLGKPVPSRPTIETVSAADLQSVLLAADVATERDGEVQLRPSVRERWNERLTDRDEADSIPDAIESLFAADEIERLDDAAFVLDGRKRVRWESTAALRADATAVAVLRTRLEGWDGLETSERRDLLMGVRLLRDRCPACGEELHTTVDRLEHCCRRSAVVVRSICDGCEQPLVDLAVAESNAEPWLELAGATETAVEADD</sequence>
<evidence type="ECO:0000313" key="6">
    <source>
        <dbReference type="Proteomes" id="UP000185936"/>
    </source>
</evidence>
<accession>A0A1N7D9S0</accession>
<dbReference type="Pfam" id="PF26236">
    <property type="entry name" value="DUF8054_N"/>
    <property type="match status" value="1"/>
</dbReference>
<feature type="domain" description="DUF8054" evidence="4">
    <location>
        <begin position="102"/>
        <end position="214"/>
    </location>
</feature>
<evidence type="ECO:0000259" key="2">
    <source>
        <dbReference type="Pfam" id="PF26236"/>
    </source>
</evidence>
<evidence type="ECO:0000259" key="4">
    <source>
        <dbReference type="Pfam" id="PF26238"/>
    </source>
</evidence>
<organism evidence="5 6">
    <name type="scientific">Natronorubrum thiooxidans</name>
    <dbReference type="NCBI Taxonomy" id="308853"/>
    <lineage>
        <taxon>Archaea</taxon>
        <taxon>Methanobacteriati</taxon>
        <taxon>Methanobacteriota</taxon>
        <taxon>Stenosarchaea group</taxon>
        <taxon>Halobacteria</taxon>
        <taxon>Halobacteriales</taxon>
        <taxon>Natrialbaceae</taxon>
        <taxon>Natronorubrum</taxon>
    </lineage>
</organism>
<dbReference type="InterPro" id="IPR058675">
    <property type="entry name" value="DUF8054_C"/>
</dbReference>
<feature type="transmembrane region" description="Helical" evidence="1">
    <location>
        <begin position="29"/>
        <end position="59"/>
    </location>
</feature>
<feature type="domain" description="DUF8054" evidence="3">
    <location>
        <begin position="217"/>
        <end position="257"/>
    </location>
</feature>
<dbReference type="Pfam" id="PF26238">
    <property type="entry name" value="DUF8054_M"/>
    <property type="match status" value="1"/>
</dbReference>